<keyword evidence="2" id="KW-0808">Transferase</keyword>
<evidence type="ECO:0000256" key="2">
    <source>
        <dbReference type="ARBA" id="ARBA00022679"/>
    </source>
</evidence>
<dbReference type="InterPro" id="IPR017853">
    <property type="entry name" value="GH"/>
</dbReference>
<evidence type="ECO:0000256" key="6">
    <source>
        <dbReference type="SAM" id="Phobius"/>
    </source>
</evidence>
<dbReference type="InterPro" id="IPR011009">
    <property type="entry name" value="Kinase-like_dom_sf"/>
</dbReference>
<dbReference type="PANTHER" id="PTHR27002:SF851">
    <property type="entry name" value="G-TYPE LECTIN S-RECEPTOR-LIKE SERINE_THREONINE-PROTEIN KINASE SD1-1"/>
    <property type="match status" value="1"/>
</dbReference>
<dbReference type="InterPro" id="IPR001223">
    <property type="entry name" value="Glyco_hydro18_cat"/>
</dbReference>
<feature type="domain" description="Protein kinase" evidence="8">
    <location>
        <begin position="439"/>
        <end position="718"/>
    </location>
</feature>
<name>A0AA88E3T4_FICCA</name>
<feature type="chain" id="PRO_5041703372" evidence="7">
    <location>
        <begin position="25"/>
        <end position="760"/>
    </location>
</feature>
<dbReference type="Gene3D" id="1.10.510.10">
    <property type="entry name" value="Transferase(Phosphotransferase) domain 1"/>
    <property type="match status" value="1"/>
</dbReference>
<dbReference type="AlphaFoldDB" id="A0AA88E3T4"/>
<dbReference type="CDD" id="cd02879">
    <property type="entry name" value="GH18_plant_chitinase_class_V"/>
    <property type="match status" value="1"/>
</dbReference>
<keyword evidence="7" id="KW-0732">Signal</keyword>
<keyword evidence="11" id="KW-1185">Reference proteome</keyword>
<evidence type="ECO:0000256" key="3">
    <source>
        <dbReference type="ARBA" id="ARBA00022741"/>
    </source>
</evidence>
<evidence type="ECO:0000259" key="8">
    <source>
        <dbReference type="PROSITE" id="PS50011"/>
    </source>
</evidence>
<evidence type="ECO:0000256" key="4">
    <source>
        <dbReference type="ARBA" id="ARBA00022777"/>
    </source>
</evidence>
<keyword evidence="4" id="KW-0418">Kinase</keyword>
<accession>A0AA88E3T4</accession>
<dbReference type="FunFam" id="1.10.510.10:FF:001964">
    <property type="entry name" value="Uncharacterized protein"/>
    <property type="match status" value="1"/>
</dbReference>
<dbReference type="GO" id="GO:0004674">
    <property type="term" value="F:protein serine/threonine kinase activity"/>
    <property type="evidence" value="ECO:0007669"/>
    <property type="project" value="UniProtKB-KW"/>
</dbReference>
<dbReference type="Proteomes" id="UP001187192">
    <property type="component" value="Unassembled WGS sequence"/>
</dbReference>
<evidence type="ECO:0000256" key="1">
    <source>
        <dbReference type="ARBA" id="ARBA00022527"/>
    </source>
</evidence>
<evidence type="ECO:0000313" key="11">
    <source>
        <dbReference type="Proteomes" id="UP001187192"/>
    </source>
</evidence>
<dbReference type="Gene3D" id="3.10.50.10">
    <property type="match status" value="1"/>
</dbReference>
<dbReference type="Gene3D" id="3.20.20.80">
    <property type="entry name" value="Glycosidases"/>
    <property type="match status" value="1"/>
</dbReference>
<dbReference type="InterPro" id="IPR008271">
    <property type="entry name" value="Ser/Thr_kinase_AS"/>
</dbReference>
<keyword evidence="5" id="KW-0067">ATP-binding</keyword>
<keyword evidence="6" id="KW-0812">Transmembrane</keyword>
<evidence type="ECO:0000259" key="9">
    <source>
        <dbReference type="PROSITE" id="PS51910"/>
    </source>
</evidence>
<feature type="domain" description="GH18" evidence="9">
    <location>
        <begin position="27"/>
        <end position="371"/>
    </location>
</feature>
<keyword evidence="1" id="KW-0723">Serine/threonine-protein kinase</keyword>
<reference evidence="10" key="1">
    <citation type="submission" date="2023-07" db="EMBL/GenBank/DDBJ databases">
        <title>draft genome sequence of fig (Ficus carica).</title>
        <authorList>
            <person name="Takahashi T."/>
            <person name="Nishimura K."/>
        </authorList>
    </citation>
    <scope>NUCLEOTIDE SEQUENCE</scope>
</reference>
<dbReference type="PROSITE" id="PS50011">
    <property type="entry name" value="PROTEIN_KINASE_DOM"/>
    <property type="match status" value="1"/>
</dbReference>
<evidence type="ECO:0000256" key="5">
    <source>
        <dbReference type="ARBA" id="ARBA00022840"/>
    </source>
</evidence>
<dbReference type="FunFam" id="3.30.200.20:FF:000951">
    <property type="entry name" value="Uncharacterized protein"/>
    <property type="match status" value="1"/>
</dbReference>
<keyword evidence="6" id="KW-0472">Membrane</keyword>
<dbReference type="Pfam" id="PF07714">
    <property type="entry name" value="PK_Tyr_Ser-Thr"/>
    <property type="match status" value="1"/>
</dbReference>
<dbReference type="InterPro" id="IPR011583">
    <property type="entry name" value="Chitinase_II/V-like_cat"/>
</dbReference>
<dbReference type="PROSITE" id="PS51910">
    <property type="entry name" value="GH18_2"/>
    <property type="match status" value="1"/>
</dbReference>
<dbReference type="SUPFAM" id="SSF56112">
    <property type="entry name" value="Protein kinase-like (PK-like)"/>
    <property type="match status" value="1"/>
</dbReference>
<dbReference type="GO" id="GO:0008061">
    <property type="term" value="F:chitin binding"/>
    <property type="evidence" value="ECO:0007669"/>
    <property type="project" value="InterPro"/>
</dbReference>
<protein>
    <submittedName>
        <fullName evidence="10">Uncharacterized protein</fullName>
    </submittedName>
</protein>
<organism evidence="10 11">
    <name type="scientific">Ficus carica</name>
    <name type="common">Common fig</name>
    <dbReference type="NCBI Taxonomy" id="3494"/>
    <lineage>
        <taxon>Eukaryota</taxon>
        <taxon>Viridiplantae</taxon>
        <taxon>Streptophyta</taxon>
        <taxon>Embryophyta</taxon>
        <taxon>Tracheophyta</taxon>
        <taxon>Spermatophyta</taxon>
        <taxon>Magnoliopsida</taxon>
        <taxon>eudicotyledons</taxon>
        <taxon>Gunneridae</taxon>
        <taxon>Pentapetalae</taxon>
        <taxon>rosids</taxon>
        <taxon>fabids</taxon>
        <taxon>Rosales</taxon>
        <taxon>Moraceae</taxon>
        <taxon>Ficeae</taxon>
        <taxon>Ficus</taxon>
    </lineage>
</organism>
<evidence type="ECO:0000313" key="10">
    <source>
        <dbReference type="EMBL" id="GMN66613.1"/>
    </source>
</evidence>
<dbReference type="SMART" id="SM00636">
    <property type="entry name" value="Glyco_18"/>
    <property type="match status" value="1"/>
</dbReference>
<feature type="transmembrane region" description="Helical" evidence="6">
    <location>
        <begin position="379"/>
        <end position="399"/>
    </location>
</feature>
<evidence type="ECO:0000256" key="7">
    <source>
        <dbReference type="SAM" id="SignalP"/>
    </source>
</evidence>
<proteinExistence type="predicted"/>
<dbReference type="SUPFAM" id="SSF51445">
    <property type="entry name" value="(Trans)glycosidases"/>
    <property type="match status" value="1"/>
</dbReference>
<gene>
    <name evidence="10" type="ORF">TIFTF001_035678</name>
</gene>
<dbReference type="PROSITE" id="PS00108">
    <property type="entry name" value="PROTEIN_KINASE_ST"/>
    <property type="match status" value="1"/>
</dbReference>
<dbReference type="InterPro" id="IPR001245">
    <property type="entry name" value="Ser-Thr/Tyr_kinase_cat_dom"/>
</dbReference>
<dbReference type="CDD" id="cd14066">
    <property type="entry name" value="STKc_IRAK"/>
    <property type="match status" value="1"/>
</dbReference>
<comment type="caution">
    <text evidence="10">The sequence shown here is derived from an EMBL/GenBank/DDBJ whole genome shotgun (WGS) entry which is preliminary data.</text>
</comment>
<keyword evidence="6" id="KW-1133">Transmembrane helix</keyword>
<dbReference type="SMART" id="SM00220">
    <property type="entry name" value="S_TKc"/>
    <property type="match status" value="1"/>
</dbReference>
<dbReference type="EMBL" id="BTGU01000345">
    <property type="protein sequence ID" value="GMN66613.1"/>
    <property type="molecule type" value="Genomic_DNA"/>
</dbReference>
<feature type="signal peptide" evidence="7">
    <location>
        <begin position="1"/>
        <end position="24"/>
    </location>
</feature>
<dbReference type="PANTHER" id="PTHR27002">
    <property type="entry name" value="RECEPTOR-LIKE SERINE/THREONINE-PROTEIN KINASE SD1-8"/>
    <property type="match status" value="1"/>
</dbReference>
<keyword evidence="3" id="KW-0547">Nucleotide-binding</keyword>
<dbReference type="GO" id="GO:0005524">
    <property type="term" value="F:ATP binding"/>
    <property type="evidence" value="ECO:0007669"/>
    <property type="project" value="UniProtKB-KW"/>
</dbReference>
<dbReference type="InterPro" id="IPR000719">
    <property type="entry name" value="Prot_kinase_dom"/>
</dbReference>
<dbReference type="GO" id="GO:0005975">
    <property type="term" value="P:carbohydrate metabolic process"/>
    <property type="evidence" value="ECO:0007669"/>
    <property type="project" value="InterPro"/>
</dbReference>
<dbReference type="InterPro" id="IPR029070">
    <property type="entry name" value="Chitinase_insertion_sf"/>
</dbReference>
<dbReference type="Gene3D" id="3.30.200.20">
    <property type="entry name" value="Phosphorylase Kinase, domain 1"/>
    <property type="match status" value="1"/>
</dbReference>
<dbReference type="Pfam" id="PF00704">
    <property type="entry name" value="Glyco_hydro_18"/>
    <property type="match status" value="1"/>
</dbReference>
<dbReference type="GO" id="GO:0005886">
    <property type="term" value="C:plasma membrane"/>
    <property type="evidence" value="ECO:0007669"/>
    <property type="project" value="TreeGrafter"/>
</dbReference>
<sequence length="760" mass="86621">MASKFVNLLFLYVFLLLQTEGSASKSWIKAGYYSSQTELPVSDINSALFTHLIFGFAYVNPSSYQLSINSSDSQKFSTFTSLVKRKNPSVTTILSIFVSGEQSSIFFSKLNQSSYRKSFIESSIRTARLNGFQGLDLHDVKPSTRSDVESLRTLLADWRAAIDSEAQSKNQQRLLLVMLAHHTPVLDTVTFPIDTMNKSLDWVHVKSYNYYIPTETNVTYPHAALYDPSNKAINTNHGIQEWKNRGFPTNKLVLGLPYHGFAWTLVDAKDNSIGMPASGPAGTLDGSMFYNFLRWYIRNNGYGAKCVYNDTYVMNTCTMRKIWINFDDVEAIRAKVSYAKKMELLGYFAFQVGNDDNWALSRAAHGNDEARQKKQRLQIIILVTTAMFILLIVTVMYFMQRRVLHWGIWKILKWPVSDNDDSNLQVFSYRTIRAATNNFSSQNKLGQGGYGPVYKGKLKKGQEIAVKRLSKTSNQGLEEFKNEVLLTAKLQHINLVRVLGYCTEREEKMLIYEYMPNKSLDLYLFDPSQQHILDWEKRVHIIEGITQGLLYLQEYSNFTIIHRDLKASNILLDNQMIPKISDFGIARIFSKDEHEANTDRIVGTLGYVPPEYMRRGIYSMKYDVYSFGVLLLQIISGKKNSCMFGCDENLNLLEYAYELWKDGQGMQFIGSTLDDSSSSCKILRCMHVALLCVQENPIDRPSMLKVYSMLKSETTPVISLKKPAFAIKEDDELAKQCCTCKENAEICSVDDATISQVVPR</sequence>